<dbReference type="Pfam" id="PF04011">
    <property type="entry name" value="LemA"/>
    <property type="match status" value="1"/>
</dbReference>
<proteinExistence type="inferred from homology"/>
<protein>
    <submittedName>
        <fullName evidence="6">LemA family protein</fullName>
    </submittedName>
</protein>
<comment type="caution">
    <text evidence="6">The sequence shown here is derived from an EMBL/GenBank/DDBJ whole genome shotgun (WGS) entry which is preliminary data.</text>
</comment>
<dbReference type="SUPFAM" id="SSF140478">
    <property type="entry name" value="LemA-like"/>
    <property type="match status" value="1"/>
</dbReference>
<evidence type="ECO:0000313" key="6">
    <source>
        <dbReference type="EMBL" id="MBS3062435.1"/>
    </source>
</evidence>
<evidence type="ECO:0000256" key="3">
    <source>
        <dbReference type="ARBA" id="ARBA00022692"/>
    </source>
</evidence>
<keyword evidence="5" id="KW-0472">Membrane</keyword>
<dbReference type="EMBL" id="JAGVWE010000002">
    <property type="protein sequence ID" value="MBS3062435.1"/>
    <property type="molecule type" value="Genomic_DNA"/>
</dbReference>
<comment type="subcellular location">
    <subcellularLocation>
        <location evidence="1">Membrane</location>
        <topology evidence="1">Single-pass membrane protein</topology>
    </subcellularLocation>
</comment>
<organism evidence="6 7">
    <name type="scientific">Candidatus Iainarchaeum sp</name>
    <dbReference type="NCBI Taxonomy" id="3101447"/>
    <lineage>
        <taxon>Archaea</taxon>
        <taxon>Candidatus Iainarchaeota</taxon>
        <taxon>Candidatus Iainarchaeia</taxon>
        <taxon>Candidatus Iainarchaeales</taxon>
        <taxon>Candidatus Iainarchaeaceae</taxon>
        <taxon>Candidatus Iainarchaeum</taxon>
    </lineage>
</organism>
<evidence type="ECO:0000256" key="2">
    <source>
        <dbReference type="ARBA" id="ARBA00008854"/>
    </source>
</evidence>
<gene>
    <name evidence="6" type="ORF">J4203_01055</name>
</gene>
<accession>A0A8T4LGR1</accession>
<dbReference type="GO" id="GO:0016020">
    <property type="term" value="C:membrane"/>
    <property type="evidence" value="ECO:0007669"/>
    <property type="project" value="UniProtKB-SubCell"/>
</dbReference>
<sequence>MVLMLIAGLLVVAALAVVLVYNGLVTVRNRVDNAWSQIDVQLKRRTDLIPNLVETVKGYMTHERQTLEAVTNARAALVKAGSVADKAQADNMLTQALKTVFAVAESYPDLKANQNFMLLQEELAGTESKIAYARQFYNDSVLGYNNSIQTVPSNIVADMFGFKAKDFFQIPEGERAAVKVSF</sequence>
<evidence type="ECO:0000313" key="7">
    <source>
        <dbReference type="Proteomes" id="UP000678237"/>
    </source>
</evidence>
<comment type="similarity">
    <text evidence="2">Belongs to the LemA family.</text>
</comment>
<keyword evidence="3" id="KW-0812">Transmembrane</keyword>
<name>A0A8T4LGR1_9ARCH</name>
<evidence type="ECO:0000256" key="1">
    <source>
        <dbReference type="ARBA" id="ARBA00004167"/>
    </source>
</evidence>
<evidence type="ECO:0000256" key="5">
    <source>
        <dbReference type="ARBA" id="ARBA00023136"/>
    </source>
</evidence>
<dbReference type="InterPro" id="IPR023353">
    <property type="entry name" value="LemA-like_dom_sf"/>
</dbReference>
<keyword evidence="4" id="KW-1133">Transmembrane helix</keyword>
<reference evidence="6" key="2">
    <citation type="submission" date="2021-05" db="EMBL/GenBank/DDBJ databases">
        <title>Protein family content uncovers lineage relationships and bacterial pathway maintenance mechanisms in DPANN archaea.</title>
        <authorList>
            <person name="Castelle C.J."/>
            <person name="Meheust R."/>
            <person name="Jaffe A.L."/>
            <person name="Seitz K."/>
            <person name="Gong X."/>
            <person name="Baker B.J."/>
            <person name="Banfield J.F."/>
        </authorList>
    </citation>
    <scope>NUCLEOTIDE SEQUENCE</scope>
    <source>
        <strain evidence="6">RIFCSPLOWO2_01_FULL_58_19</strain>
    </source>
</reference>
<dbReference type="AlphaFoldDB" id="A0A8T4LGR1"/>
<dbReference type="PANTHER" id="PTHR34478:SF2">
    <property type="entry name" value="MEMBRANE PROTEIN"/>
    <property type="match status" value="1"/>
</dbReference>
<dbReference type="InterPro" id="IPR007156">
    <property type="entry name" value="MamQ_LemA"/>
</dbReference>
<reference evidence="6" key="1">
    <citation type="submission" date="2021-03" db="EMBL/GenBank/DDBJ databases">
        <authorList>
            <person name="Jaffe A."/>
        </authorList>
    </citation>
    <scope>NUCLEOTIDE SEQUENCE</scope>
    <source>
        <strain evidence="6">RIFCSPLOWO2_01_FULL_58_19</strain>
    </source>
</reference>
<evidence type="ECO:0000256" key="4">
    <source>
        <dbReference type="ARBA" id="ARBA00022989"/>
    </source>
</evidence>
<dbReference type="Gene3D" id="1.20.1440.20">
    <property type="entry name" value="LemA-like domain"/>
    <property type="match status" value="1"/>
</dbReference>
<dbReference type="Proteomes" id="UP000678237">
    <property type="component" value="Unassembled WGS sequence"/>
</dbReference>
<dbReference type="PANTHER" id="PTHR34478">
    <property type="entry name" value="PROTEIN LEMA"/>
    <property type="match status" value="1"/>
</dbReference>